<keyword evidence="1" id="KW-0472">Membrane</keyword>
<accession>A0A067Q4R6</accession>
<dbReference type="OrthoDB" id="3059868at2759"/>
<dbReference type="HOGENOM" id="CLU_1277778_0_0_1"/>
<protein>
    <submittedName>
        <fullName evidence="2">Uncharacterized protein</fullName>
    </submittedName>
</protein>
<proteinExistence type="predicted"/>
<keyword evidence="3" id="KW-1185">Reference proteome</keyword>
<gene>
    <name evidence="2" type="ORF">JAAARDRAFT_574085</name>
</gene>
<name>A0A067Q4R6_9AGAM</name>
<reference evidence="3" key="1">
    <citation type="journal article" date="2014" name="Proc. Natl. Acad. Sci. U.S.A.">
        <title>Extensive sampling of basidiomycete genomes demonstrates inadequacy of the white-rot/brown-rot paradigm for wood decay fungi.</title>
        <authorList>
            <person name="Riley R."/>
            <person name="Salamov A.A."/>
            <person name="Brown D.W."/>
            <person name="Nagy L.G."/>
            <person name="Floudas D."/>
            <person name="Held B.W."/>
            <person name="Levasseur A."/>
            <person name="Lombard V."/>
            <person name="Morin E."/>
            <person name="Otillar R."/>
            <person name="Lindquist E.A."/>
            <person name="Sun H."/>
            <person name="LaButti K.M."/>
            <person name="Schmutz J."/>
            <person name="Jabbour D."/>
            <person name="Luo H."/>
            <person name="Baker S.E."/>
            <person name="Pisabarro A.G."/>
            <person name="Walton J.D."/>
            <person name="Blanchette R.A."/>
            <person name="Henrissat B."/>
            <person name="Martin F."/>
            <person name="Cullen D."/>
            <person name="Hibbett D.S."/>
            <person name="Grigoriev I.V."/>
        </authorList>
    </citation>
    <scope>NUCLEOTIDE SEQUENCE [LARGE SCALE GENOMIC DNA]</scope>
    <source>
        <strain evidence="3">MUCL 33604</strain>
    </source>
</reference>
<keyword evidence="1" id="KW-1133">Transmembrane helix</keyword>
<sequence>MSSFTRSTLQLIYDQSLPLGVTTVHLPSFSQIFPDFPSSGLLYVLSFLTILAILFRTFPRRKPNATETCTILRNLQKIITPTQSIWYPEYVKLAERASLSRSKTLTLPLDRLITDVIGGRTEFRDAALHLPDLLLQSAQRSESPVLIGVRMSAWYRVVTWMFTARSNRVRPRKLTSSLLLSIYCFLSPKVSSVCCYSHSYTSAFPSHLRSSPIMRY</sequence>
<organism evidence="2 3">
    <name type="scientific">Jaapia argillacea MUCL 33604</name>
    <dbReference type="NCBI Taxonomy" id="933084"/>
    <lineage>
        <taxon>Eukaryota</taxon>
        <taxon>Fungi</taxon>
        <taxon>Dikarya</taxon>
        <taxon>Basidiomycota</taxon>
        <taxon>Agaricomycotina</taxon>
        <taxon>Agaricomycetes</taxon>
        <taxon>Agaricomycetidae</taxon>
        <taxon>Jaapiales</taxon>
        <taxon>Jaapiaceae</taxon>
        <taxon>Jaapia</taxon>
    </lineage>
</organism>
<dbReference type="InParanoid" id="A0A067Q4R6"/>
<evidence type="ECO:0000313" key="3">
    <source>
        <dbReference type="Proteomes" id="UP000027265"/>
    </source>
</evidence>
<dbReference type="AlphaFoldDB" id="A0A067Q4R6"/>
<dbReference type="EMBL" id="KL197713">
    <property type="protein sequence ID" value="KDQ61160.1"/>
    <property type="molecule type" value="Genomic_DNA"/>
</dbReference>
<keyword evidence="1" id="KW-0812">Transmembrane</keyword>
<feature type="transmembrane region" description="Helical" evidence="1">
    <location>
        <begin position="36"/>
        <end position="55"/>
    </location>
</feature>
<dbReference type="Proteomes" id="UP000027265">
    <property type="component" value="Unassembled WGS sequence"/>
</dbReference>
<evidence type="ECO:0000313" key="2">
    <source>
        <dbReference type="EMBL" id="KDQ61160.1"/>
    </source>
</evidence>
<evidence type="ECO:0000256" key="1">
    <source>
        <dbReference type="SAM" id="Phobius"/>
    </source>
</evidence>